<sequence>MITPELSGATWRKSSRSGTNANCVEVSELTHAVAVRDSKDPSGPILAFERAAWAQFVCRLPSER</sequence>
<feature type="domain" description="DUF397" evidence="1">
    <location>
        <begin position="9"/>
        <end position="57"/>
    </location>
</feature>
<evidence type="ECO:0000259" key="1">
    <source>
        <dbReference type="Pfam" id="PF04149"/>
    </source>
</evidence>
<comment type="caution">
    <text evidence="2">The sequence shown here is derived from an EMBL/GenBank/DDBJ whole genome shotgun (WGS) entry which is preliminary data.</text>
</comment>
<dbReference type="AlphaFoldDB" id="A0A3N9WUK8"/>
<dbReference type="OrthoDB" id="3430276at2"/>
<accession>A0A3N9WUK8</accession>
<name>A0A3N9WUK8_9ACTN</name>
<gene>
    <name evidence="2" type="ORF">DLJ59_26665</name>
</gene>
<dbReference type="InterPro" id="IPR007278">
    <property type="entry name" value="DUF397"/>
</dbReference>
<keyword evidence="3" id="KW-1185">Reference proteome</keyword>
<evidence type="ECO:0000313" key="2">
    <source>
        <dbReference type="EMBL" id="RQW98702.1"/>
    </source>
</evidence>
<proteinExistence type="predicted"/>
<protein>
    <submittedName>
        <fullName evidence="2">DUF397 domain-containing protein</fullName>
    </submittedName>
</protein>
<dbReference type="RefSeq" id="WP_124775656.1">
    <property type="nucleotide sequence ID" value="NZ_JBEZFR010000001.1"/>
</dbReference>
<dbReference type="Proteomes" id="UP000282312">
    <property type="component" value="Unassembled WGS sequence"/>
</dbReference>
<organism evidence="2 3">
    <name type="scientific">Micromonospora inaquosa</name>
    <dbReference type="NCBI Taxonomy" id="2203716"/>
    <lineage>
        <taxon>Bacteria</taxon>
        <taxon>Bacillati</taxon>
        <taxon>Actinomycetota</taxon>
        <taxon>Actinomycetes</taxon>
        <taxon>Micromonosporales</taxon>
        <taxon>Micromonosporaceae</taxon>
        <taxon>Micromonospora</taxon>
    </lineage>
</organism>
<dbReference type="EMBL" id="QGSZ01000288">
    <property type="protein sequence ID" value="RQW98702.1"/>
    <property type="molecule type" value="Genomic_DNA"/>
</dbReference>
<evidence type="ECO:0000313" key="3">
    <source>
        <dbReference type="Proteomes" id="UP000282312"/>
    </source>
</evidence>
<reference evidence="2 3" key="1">
    <citation type="submission" date="2018-05" db="EMBL/GenBank/DDBJ databases">
        <title>Micromonospora from Atacama Desert.</title>
        <authorList>
            <person name="Carro L."/>
            <person name="Goodfellow M."/>
            <person name="Klenk H.-P."/>
        </authorList>
    </citation>
    <scope>NUCLEOTIDE SEQUENCE [LARGE SCALE GENOMIC DNA]</scope>
    <source>
        <strain evidence="2 3">LB39</strain>
    </source>
</reference>
<dbReference type="Pfam" id="PF04149">
    <property type="entry name" value="DUF397"/>
    <property type="match status" value="1"/>
</dbReference>